<keyword evidence="1" id="KW-0472">Membrane</keyword>
<accession>A0A1V2TDR1</accession>
<evidence type="ECO:0000256" key="1">
    <source>
        <dbReference type="SAM" id="Phobius"/>
    </source>
</evidence>
<evidence type="ECO:0000313" key="3">
    <source>
        <dbReference type="Proteomes" id="UP000188836"/>
    </source>
</evidence>
<feature type="transmembrane region" description="Helical" evidence="1">
    <location>
        <begin position="9"/>
        <end position="33"/>
    </location>
</feature>
<feature type="transmembrane region" description="Helical" evidence="1">
    <location>
        <begin position="65"/>
        <end position="90"/>
    </location>
</feature>
<comment type="caution">
    <text evidence="2">The sequence shown here is derived from an EMBL/GenBank/DDBJ whole genome shotgun (WGS) entry which is preliminary data.</text>
</comment>
<evidence type="ECO:0000313" key="2">
    <source>
        <dbReference type="EMBL" id="ONM47634.1"/>
    </source>
</evidence>
<gene>
    <name evidence="2" type="ORF">B0T46_17230</name>
</gene>
<dbReference type="EMBL" id="MUMY01000014">
    <property type="protein sequence ID" value="ONM47634.1"/>
    <property type="molecule type" value="Genomic_DNA"/>
</dbReference>
<reference evidence="2 3" key="1">
    <citation type="journal article" date="2016" name="Antonie Van Leeuwenhoek">
        <title>Nocardia donostiensis sp. nov., isolated from human respiratory specimens.</title>
        <authorList>
            <person name="Ercibengoa M."/>
            <person name="Bell M."/>
            <person name="Marimon J.M."/>
            <person name="Humrighouse B."/>
            <person name="Klenk H.P."/>
            <person name="Potter G."/>
            <person name="Perez-Trallero E."/>
        </authorList>
    </citation>
    <scope>NUCLEOTIDE SEQUENCE [LARGE SCALE GENOMIC DNA]</scope>
    <source>
        <strain evidence="2 3">X1655</strain>
    </source>
</reference>
<sequence>MTEPVKPTIIAATCVGLLCGLAAVVVLAIWWAVGPNTVSCYYATYSEDDLRQFGDMVAKMWPTRWVWVGLIVAPTITGALLGGAAARFGFRLTRGVR</sequence>
<proteinExistence type="predicted"/>
<protein>
    <submittedName>
        <fullName evidence="2">Uncharacterized protein</fullName>
    </submittedName>
</protein>
<organism evidence="2 3">
    <name type="scientific">Nocardia donostiensis</name>
    <dbReference type="NCBI Taxonomy" id="1538463"/>
    <lineage>
        <taxon>Bacteria</taxon>
        <taxon>Bacillati</taxon>
        <taxon>Actinomycetota</taxon>
        <taxon>Actinomycetes</taxon>
        <taxon>Mycobacteriales</taxon>
        <taxon>Nocardiaceae</taxon>
        <taxon>Nocardia</taxon>
    </lineage>
</organism>
<dbReference type="STRING" id="1538463.B0T36_10070"/>
<keyword evidence="3" id="KW-1185">Reference proteome</keyword>
<name>A0A1V2TDR1_9NOCA</name>
<dbReference type="OrthoDB" id="4571767at2"/>
<keyword evidence="1" id="KW-0812">Transmembrane</keyword>
<dbReference type="RefSeq" id="WP_077118448.1">
    <property type="nucleotide sequence ID" value="NZ_LOKT01000006.1"/>
</dbReference>
<keyword evidence="1" id="KW-1133">Transmembrane helix</keyword>
<dbReference type="Proteomes" id="UP000188836">
    <property type="component" value="Unassembled WGS sequence"/>
</dbReference>
<dbReference type="AlphaFoldDB" id="A0A1V2TDR1"/>